<feature type="transmembrane region" description="Helical" evidence="8">
    <location>
        <begin position="211"/>
        <end position="232"/>
    </location>
</feature>
<feature type="transmembrane region" description="Helical" evidence="8">
    <location>
        <begin position="387"/>
        <end position="411"/>
    </location>
</feature>
<keyword evidence="3" id="KW-0813">Transport</keyword>
<dbReference type="AlphaFoldDB" id="A0A2U8E2C5"/>
<keyword evidence="4" id="KW-1003">Cell membrane</keyword>
<dbReference type="PANTHER" id="PTHR23502:SF132">
    <property type="entry name" value="POLYAMINE TRANSPORTER 2-RELATED"/>
    <property type="match status" value="1"/>
</dbReference>
<dbReference type="EMBL" id="CP023004">
    <property type="protein sequence ID" value="AWI08945.1"/>
    <property type="molecule type" value="Genomic_DNA"/>
</dbReference>
<evidence type="ECO:0000256" key="5">
    <source>
        <dbReference type="ARBA" id="ARBA00022692"/>
    </source>
</evidence>
<dbReference type="InterPro" id="IPR004812">
    <property type="entry name" value="Efflux_drug-R_Bcr/CmlA"/>
</dbReference>
<keyword evidence="11" id="KW-1185">Reference proteome</keyword>
<dbReference type="GO" id="GO:0042910">
    <property type="term" value="F:xenobiotic transmembrane transporter activity"/>
    <property type="evidence" value="ECO:0007669"/>
    <property type="project" value="InterPro"/>
</dbReference>
<feature type="transmembrane region" description="Helical" evidence="8">
    <location>
        <begin position="88"/>
        <end position="110"/>
    </location>
</feature>
<evidence type="ECO:0000313" key="11">
    <source>
        <dbReference type="Proteomes" id="UP000244896"/>
    </source>
</evidence>
<evidence type="ECO:0000256" key="1">
    <source>
        <dbReference type="ARBA" id="ARBA00004651"/>
    </source>
</evidence>
<dbReference type="GO" id="GO:0005886">
    <property type="term" value="C:plasma membrane"/>
    <property type="evidence" value="ECO:0007669"/>
    <property type="project" value="UniProtKB-SubCell"/>
</dbReference>
<dbReference type="Gene3D" id="1.20.1720.10">
    <property type="entry name" value="Multidrug resistance protein D"/>
    <property type="match status" value="1"/>
</dbReference>
<feature type="transmembrane region" description="Helical" evidence="8">
    <location>
        <begin position="55"/>
        <end position="76"/>
    </location>
</feature>
<evidence type="ECO:0000256" key="2">
    <source>
        <dbReference type="ARBA" id="ARBA00006236"/>
    </source>
</evidence>
<feature type="transmembrane region" description="Helical" evidence="8">
    <location>
        <begin position="417"/>
        <end position="435"/>
    </location>
</feature>
<dbReference type="PROSITE" id="PS00216">
    <property type="entry name" value="SUGAR_TRANSPORT_1"/>
    <property type="match status" value="1"/>
</dbReference>
<evidence type="ECO:0000256" key="7">
    <source>
        <dbReference type="ARBA" id="ARBA00023136"/>
    </source>
</evidence>
<feature type="transmembrane region" description="Helical" evidence="8">
    <location>
        <begin position="122"/>
        <end position="140"/>
    </location>
</feature>
<reference evidence="10 11" key="1">
    <citation type="journal article" date="2018" name="Syst. Appl. Microbiol.">
        <title>Ereboglobus luteus gen. nov. sp. nov. from cockroach guts, and new insights into the oxygen relationship of the genera Opitutus and Didymococcus (Verrucomicrobia: Opitutaceae).</title>
        <authorList>
            <person name="Tegtmeier D."/>
            <person name="Belitz A."/>
            <person name="Radek R."/>
            <person name="Heimerl T."/>
            <person name="Brune A."/>
        </authorList>
    </citation>
    <scope>NUCLEOTIDE SEQUENCE [LARGE SCALE GENOMIC DNA]</scope>
    <source>
        <strain evidence="10 11">Ho45</strain>
    </source>
</reference>
<feature type="transmembrane region" description="Helical" evidence="8">
    <location>
        <begin position="353"/>
        <end position="375"/>
    </location>
</feature>
<dbReference type="KEGG" id="elut:CKA38_06510"/>
<keyword evidence="7 8" id="KW-0472">Membrane</keyword>
<accession>A0A2U8E2C5</accession>
<protein>
    <recommendedName>
        <fullName evidence="9">Major facilitator superfamily (MFS) profile domain-containing protein</fullName>
    </recommendedName>
</protein>
<dbReference type="InterPro" id="IPR020846">
    <property type="entry name" value="MFS_dom"/>
</dbReference>
<comment type="similarity">
    <text evidence="2">Belongs to the major facilitator superfamily. Bcr/CmlA family.</text>
</comment>
<feature type="transmembrane region" description="Helical" evidence="8">
    <location>
        <begin position="261"/>
        <end position="279"/>
    </location>
</feature>
<proteinExistence type="inferred from homology"/>
<evidence type="ECO:0000256" key="3">
    <source>
        <dbReference type="ARBA" id="ARBA00022448"/>
    </source>
</evidence>
<dbReference type="SUPFAM" id="SSF103473">
    <property type="entry name" value="MFS general substrate transporter"/>
    <property type="match status" value="1"/>
</dbReference>
<dbReference type="Proteomes" id="UP000244896">
    <property type="component" value="Chromosome"/>
</dbReference>
<name>A0A2U8E2C5_9BACT</name>
<comment type="subcellular location">
    <subcellularLocation>
        <location evidence="1">Cell membrane</location>
        <topology evidence="1">Multi-pass membrane protein</topology>
    </subcellularLocation>
</comment>
<feature type="transmembrane region" description="Helical" evidence="8">
    <location>
        <begin position="299"/>
        <end position="318"/>
    </location>
</feature>
<dbReference type="PANTHER" id="PTHR23502">
    <property type="entry name" value="MAJOR FACILITATOR SUPERFAMILY"/>
    <property type="match status" value="1"/>
</dbReference>
<feature type="transmembrane region" description="Helical" evidence="8">
    <location>
        <begin position="181"/>
        <end position="205"/>
    </location>
</feature>
<dbReference type="OrthoDB" id="9800416at2"/>
<feature type="transmembrane region" description="Helical" evidence="8">
    <location>
        <begin position="330"/>
        <end position="347"/>
    </location>
</feature>
<dbReference type="InterPro" id="IPR005829">
    <property type="entry name" value="Sugar_transporter_CS"/>
</dbReference>
<feature type="domain" description="Major facilitator superfamily (MFS) profile" evidence="9">
    <location>
        <begin position="54"/>
        <end position="440"/>
    </location>
</feature>
<gene>
    <name evidence="10" type="ORF">CKA38_06510</name>
</gene>
<evidence type="ECO:0000313" key="10">
    <source>
        <dbReference type="EMBL" id="AWI08945.1"/>
    </source>
</evidence>
<dbReference type="InterPro" id="IPR011701">
    <property type="entry name" value="MFS"/>
</dbReference>
<sequence length="463" mass="49561">MRNSKNALMRCGRFFASQSNSGRVARRRIQQDSGYRRGTIMKNQHVISGKKEATLGLLVLLGAFTAFDSIAIDIYLPAFNVIESDLNLRAGLMPVSLSVFLIGLALGQAISGPIADGLGRRIPLLAGVVLFGAASCLVAVSTNATMLMTGRLLQGIGGATGLVIPRAIVSDLYEANQATRIYTFLIQVQSISPILAPIIGGVILSLIGWRAIFWVLVAFALAAWGFACFFIPETQPIQMRSRLTPAGVFKDYWEIIKNRRYLGMALSSGLIMGTLFTYISGSSFIFMTHFGMSPTVYSIMFAAYSVGMILVGQWNMYLCSRMSVRKNLRFGFTVHLGCLGVLLAALLLGVENAVVVCGLLFCAISSLSFLFGGLTSEAIYCVSAQRAGTASALLGVVQYVIGGGAGILLGLIPNGTLFPLVLLLCACSALALMFWRSASSLASFRIVNTTVSVATEEDRQSVS</sequence>
<dbReference type="Pfam" id="PF07690">
    <property type="entry name" value="MFS_1"/>
    <property type="match status" value="1"/>
</dbReference>
<keyword evidence="6 8" id="KW-1133">Transmembrane helix</keyword>
<evidence type="ECO:0000256" key="8">
    <source>
        <dbReference type="SAM" id="Phobius"/>
    </source>
</evidence>
<feature type="transmembrane region" description="Helical" evidence="8">
    <location>
        <begin position="152"/>
        <end position="169"/>
    </location>
</feature>
<dbReference type="PROSITE" id="PS50850">
    <property type="entry name" value="MFS"/>
    <property type="match status" value="1"/>
</dbReference>
<keyword evidence="5 8" id="KW-0812">Transmembrane</keyword>
<dbReference type="CDD" id="cd17320">
    <property type="entry name" value="MFS_MdfA_MDR_like"/>
    <property type="match status" value="1"/>
</dbReference>
<evidence type="ECO:0000256" key="6">
    <source>
        <dbReference type="ARBA" id="ARBA00022989"/>
    </source>
</evidence>
<dbReference type="GO" id="GO:1990961">
    <property type="term" value="P:xenobiotic detoxification by transmembrane export across the plasma membrane"/>
    <property type="evidence" value="ECO:0007669"/>
    <property type="project" value="InterPro"/>
</dbReference>
<evidence type="ECO:0000259" key="9">
    <source>
        <dbReference type="PROSITE" id="PS50850"/>
    </source>
</evidence>
<dbReference type="InterPro" id="IPR036259">
    <property type="entry name" value="MFS_trans_sf"/>
</dbReference>
<dbReference type="NCBIfam" id="TIGR00710">
    <property type="entry name" value="efflux_Bcr_CflA"/>
    <property type="match status" value="1"/>
</dbReference>
<evidence type="ECO:0000256" key="4">
    <source>
        <dbReference type="ARBA" id="ARBA00022475"/>
    </source>
</evidence>
<organism evidence="10 11">
    <name type="scientific">Ereboglobus luteus</name>
    <dbReference type="NCBI Taxonomy" id="1796921"/>
    <lineage>
        <taxon>Bacteria</taxon>
        <taxon>Pseudomonadati</taxon>
        <taxon>Verrucomicrobiota</taxon>
        <taxon>Opitutia</taxon>
        <taxon>Opitutales</taxon>
        <taxon>Opitutaceae</taxon>
        <taxon>Ereboglobus</taxon>
    </lineage>
</organism>